<keyword evidence="1" id="KW-1133">Transmembrane helix</keyword>
<evidence type="ECO:0000313" key="3">
    <source>
        <dbReference type="Proteomes" id="UP000828390"/>
    </source>
</evidence>
<gene>
    <name evidence="2" type="ORF">DPMN_143060</name>
</gene>
<comment type="caution">
    <text evidence="2">The sequence shown here is derived from an EMBL/GenBank/DDBJ whole genome shotgun (WGS) entry which is preliminary data.</text>
</comment>
<dbReference type="EMBL" id="JAIWYP010000006">
    <property type="protein sequence ID" value="KAH3814559.1"/>
    <property type="molecule type" value="Genomic_DNA"/>
</dbReference>
<proteinExistence type="predicted"/>
<name>A0A9D4GFI1_DREPO</name>
<keyword evidence="3" id="KW-1185">Reference proteome</keyword>
<reference evidence="2" key="2">
    <citation type="submission" date="2020-11" db="EMBL/GenBank/DDBJ databases">
        <authorList>
            <person name="McCartney M.A."/>
            <person name="Auch B."/>
            <person name="Kono T."/>
            <person name="Mallez S."/>
            <person name="Becker A."/>
            <person name="Gohl D.M."/>
            <person name="Silverstein K.A.T."/>
            <person name="Koren S."/>
            <person name="Bechman K.B."/>
            <person name="Herman A."/>
            <person name="Abrahante J.E."/>
            <person name="Garbe J."/>
        </authorList>
    </citation>
    <scope>NUCLEOTIDE SEQUENCE</scope>
    <source>
        <strain evidence="2">Duluth1</strain>
        <tissue evidence="2">Whole animal</tissue>
    </source>
</reference>
<dbReference type="AlphaFoldDB" id="A0A9D4GFI1"/>
<protein>
    <submittedName>
        <fullName evidence="2">Uncharacterized protein</fullName>
    </submittedName>
</protein>
<keyword evidence="1" id="KW-0812">Transmembrane</keyword>
<feature type="transmembrane region" description="Helical" evidence="1">
    <location>
        <begin position="40"/>
        <end position="59"/>
    </location>
</feature>
<evidence type="ECO:0000313" key="2">
    <source>
        <dbReference type="EMBL" id="KAH3814559.1"/>
    </source>
</evidence>
<dbReference type="Proteomes" id="UP000828390">
    <property type="component" value="Unassembled WGS sequence"/>
</dbReference>
<accession>A0A9D4GFI1</accession>
<evidence type="ECO:0000256" key="1">
    <source>
        <dbReference type="SAM" id="Phobius"/>
    </source>
</evidence>
<keyword evidence="1" id="KW-0472">Membrane</keyword>
<organism evidence="2 3">
    <name type="scientific">Dreissena polymorpha</name>
    <name type="common">Zebra mussel</name>
    <name type="synonym">Mytilus polymorpha</name>
    <dbReference type="NCBI Taxonomy" id="45954"/>
    <lineage>
        <taxon>Eukaryota</taxon>
        <taxon>Metazoa</taxon>
        <taxon>Spiralia</taxon>
        <taxon>Lophotrochozoa</taxon>
        <taxon>Mollusca</taxon>
        <taxon>Bivalvia</taxon>
        <taxon>Autobranchia</taxon>
        <taxon>Heteroconchia</taxon>
        <taxon>Euheterodonta</taxon>
        <taxon>Imparidentia</taxon>
        <taxon>Neoheterodontei</taxon>
        <taxon>Myida</taxon>
        <taxon>Dreissenoidea</taxon>
        <taxon>Dreissenidae</taxon>
        <taxon>Dreissena</taxon>
    </lineage>
</organism>
<sequence length="68" mass="8043">MPVTYVLCPREASWSRSRRVGWRIQETCRTYTWWEKLIELLVKNLFSLAIAAVAMEIFIRDEAVRVPS</sequence>
<reference evidence="2" key="1">
    <citation type="journal article" date="2019" name="bioRxiv">
        <title>The Genome of the Zebra Mussel, Dreissena polymorpha: A Resource for Invasive Species Research.</title>
        <authorList>
            <person name="McCartney M.A."/>
            <person name="Auch B."/>
            <person name="Kono T."/>
            <person name="Mallez S."/>
            <person name="Zhang Y."/>
            <person name="Obille A."/>
            <person name="Becker A."/>
            <person name="Abrahante J.E."/>
            <person name="Garbe J."/>
            <person name="Badalamenti J.P."/>
            <person name="Herman A."/>
            <person name="Mangelson H."/>
            <person name="Liachko I."/>
            <person name="Sullivan S."/>
            <person name="Sone E.D."/>
            <person name="Koren S."/>
            <person name="Silverstein K.A.T."/>
            <person name="Beckman K.B."/>
            <person name="Gohl D.M."/>
        </authorList>
    </citation>
    <scope>NUCLEOTIDE SEQUENCE</scope>
    <source>
        <strain evidence="2">Duluth1</strain>
        <tissue evidence="2">Whole animal</tissue>
    </source>
</reference>